<feature type="compositionally biased region" description="Low complexity" evidence="1">
    <location>
        <begin position="319"/>
        <end position="329"/>
    </location>
</feature>
<name>A0AAD4EJN7_9AGAM</name>
<accession>A0AAD4EJN7</accession>
<dbReference type="AlphaFoldDB" id="A0AAD4EJN7"/>
<dbReference type="EMBL" id="JABBWK010000005">
    <property type="protein sequence ID" value="KAG1906243.1"/>
    <property type="molecule type" value="Genomic_DNA"/>
</dbReference>
<gene>
    <name evidence="2" type="ORF">F5891DRAFT_1182488</name>
</gene>
<keyword evidence="3" id="KW-1185">Reference proteome</keyword>
<dbReference type="RefSeq" id="XP_041231818.1">
    <property type="nucleotide sequence ID" value="XM_041366171.1"/>
</dbReference>
<feature type="region of interest" description="Disordered" evidence="1">
    <location>
        <begin position="312"/>
        <end position="332"/>
    </location>
</feature>
<organism evidence="2 3">
    <name type="scientific">Suillus fuscotomentosus</name>
    <dbReference type="NCBI Taxonomy" id="1912939"/>
    <lineage>
        <taxon>Eukaryota</taxon>
        <taxon>Fungi</taxon>
        <taxon>Dikarya</taxon>
        <taxon>Basidiomycota</taxon>
        <taxon>Agaricomycotina</taxon>
        <taxon>Agaricomycetes</taxon>
        <taxon>Agaricomycetidae</taxon>
        <taxon>Boletales</taxon>
        <taxon>Suillineae</taxon>
        <taxon>Suillaceae</taxon>
        <taxon>Suillus</taxon>
    </lineage>
</organism>
<dbReference type="GeneID" id="64660469"/>
<reference evidence="2" key="1">
    <citation type="journal article" date="2020" name="New Phytol.">
        <title>Comparative genomics reveals dynamic genome evolution in host specialist ectomycorrhizal fungi.</title>
        <authorList>
            <person name="Lofgren L.A."/>
            <person name="Nguyen N.H."/>
            <person name="Vilgalys R."/>
            <person name="Ruytinx J."/>
            <person name="Liao H.L."/>
            <person name="Branco S."/>
            <person name="Kuo A."/>
            <person name="LaButti K."/>
            <person name="Lipzen A."/>
            <person name="Andreopoulos W."/>
            <person name="Pangilinan J."/>
            <person name="Riley R."/>
            <person name="Hundley H."/>
            <person name="Na H."/>
            <person name="Barry K."/>
            <person name="Grigoriev I.V."/>
            <person name="Stajich J.E."/>
            <person name="Kennedy P.G."/>
        </authorList>
    </citation>
    <scope>NUCLEOTIDE SEQUENCE</scope>
    <source>
        <strain evidence="2">FC203</strain>
    </source>
</reference>
<dbReference type="Proteomes" id="UP001195769">
    <property type="component" value="Unassembled WGS sequence"/>
</dbReference>
<comment type="caution">
    <text evidence="2">The sequence shown here is derived from an EMBL/GenBank/DDBJ whole genome shotgun (WGS) entry which is preliminary data.</text>
</comment>
<protein>
    <submittedName>
        <fullName evidence="2">Uncharacterized protein</fullName>
    </submittedName>
</protein>
<proteinExistence type="predicted"/>
<evidence type="ECO:0000313" key="2">
    <source>
        <dbReference type="EMBL" id="KAG1906243.1"/>
    </source>
</evidence>
<evidence type="ECO:0000313" key="3">
    <source>
        <dbReference type="Proteomes" id="UP001195769"/>
    </source>
</evidence>
<evidence type="ECO:0000256" key="1">
    <source>
        <dbReference type="SAM" id="MobiDB-lite"/>
    </source>
</evidence>
<sequence length="434" mass="48137">MAPRSKFTAEQVEMMEEYRDKYLECQAVGDYTPFWAPFFEDYHARWPEREHLFPDVPLDTDLTPEQKVVNASVVDARKKQLVHRFHNTYGNYTAKRKMKAQTTSSVEKMLACQSSLKGTRTLQPAEAYSKLYYKTRIKPVVDVEMKVLKVGASLNPMTSDEEGDATNNVGGDVKETLPKKIRLSLIKKHTRTLFANETPEIKAEVADFVKKWSEGRKRSSSEDEDISFTENIEKLPNVLADIFAGLAKQTGWAFSVLMGGPSPGMGGKIQAESFHVGETAMGNAFNFAYPDFNERIMKPYADFLKQAFPDAAGKGTAGSSSPSPSRSNPTQLFEDAAGSATTTLSPMPINSSNIHTLLLPLMSQMTTFDDQQCHLFSGLDISGPVSLFENDGPTLPNRHTPSTPKSLFSLELYDSATLDRMSMTDLLNAPLGPN</sequence>